<evidence type="ECO:0000313" key="4">
    <source>
        <dbReference type="Proteomes" id="UP000636709"/>
    </source>
</evidence>
<evidence type="ECO:0000256" key="1">
    <source>
        <dbReference type="SAM" id="MobiDB-lite"/>
    </source>
</evidence>
<proteinExistence type="predicted"/>
<dbReference type="EMBL" id="JACEFO010002588">
    <property type="protein sequence ID" value="KAF8655438.1"/>
    <property type="molecule type" value="Genomic_DNA"/>
</dbReference>
<feature type="compositionally biased region" description="Low complexity" evidence="1">
    <location>
        <begin position="296"/>
        <end position="310"/>
    </location>
</feature>
<reference evidence="3" key="1">
    <citation type="submission" date="2020-07" db="EMBL/GenBank/DDBJ databases">
        <title>Genome sequence and genetic diversity analysis of an under-domesticated orphan crop, white fonio (Digitaria exilis).</title>
        <authorList>
            <person name="Bennetzen J.L."/>
            <person name="Chen S."/>
            <person name="Ma X."/>
            <person name="Wang X."/>
            <person name="Yssel A.E.J."/>
            <person name="Chaluvadi S.R."/>
            <person name="Johnson M."/>
            <person name="Gangashetty P."/>
            <person name="Hamidou F."/>
            <person name="Sanogo M.D."/>
            <person name="Zwaenepoel A."/>
            <person name="Wallace J."/>
            <person name="Van De Peer Y."/>
            <person name="Van Deynze A."/>
        </authorList>
    </citation>
    <scope>NUCLEOTIDE SEQUENCE</scope>
    <source>
        <tissue evidence="3">Leaves</tissue>
    </source>
</reference>
<comment type="caution">
    <text evidence="3">The sequence shown here is derived from an EMBL/GenBank/DDBJ whole genome shotgun (WGS) entry which is preliminary data.</text>
</comment>
<feature type="signal peptide" evidence="2">
    <location>
        <begin position="1"/>
        <end position="21"/>
    </location>
</feature>
<evidence type="ECO:0000256" key="2">
    <source>
        <dbReference type="SAM" id="SignalP"/>
    </source>
</evidence>
<gene>
    <name evidence="3" type="ORF">HU200_061185</name>
</gene>
<keyword evidence="2" id="KW-0732">Signal</keyword>
<feature type="region of interest" description="Disordered" evidence="1">
    <location>
        <begin position="147"/>
        <end position="219"/>
    </location>
</feature>
<feature type="compositionally biased region" description="Acidic residues" evidence="1">
    <location>
        <begin position="323"/>
        <end position="334"/>
    </location>
</feature>
<sequence length="469" mass="52118">MSPVSMLIIVIKLIRIKPSQTLPSDVDLPWLYGMIYTFVSYNVMMVCLVRWFHGGVVKENGEFENMKNVTRMFEVAPCLHEIVECAWSHFSCGVDDEISLKGGVDCDRGRAAYALVYLKTDVEWDQFKRLVEQSSVPYLDVVVTSRKTADREGESADDSGSETFSSDETEPGTTHDYFPNDVFEREEAEEDDDDDISKGSDGGDDNDGYESEGEEDWPFADFMPPYAYVWNNTEVVRGPPRRRYTAYTNKIDCLAGNQVCKDEELLRIVNDAGVAMRHSNDARFLQSFVEPTPIHSAPGGSSAMASPSSSHRAGKAPASPQASDEDMPRDDSEDSPALGTRTAMHNLGDAVGVTARTFPAVPIAYRLGEPYIHVYIHVECRVECRTQPQQSKEPKTSGRLLYRARRSGVTWTSGRLLCHARPPGAAKDYCRTSRSGAVGLTRQAVRRGRLDAQDTLCRAGPLARQPCRA</sequence>
<feature type="compositionally biased region" description="Acidic residues" evidence="1">
    <location>
        <begin position="155"/>
        <end position="170"/>
    </location>
</feature>
<organism evidence="3 4">
    <name type="scientific">Digitaria exilis</name>
    <dbReference type="NCBI Taxonomy" id="1010633"/>
    <lineage>
        <taxon>Eukaryota</taxon>
        <taxon>Viridiplantae</taxon>
        <taxon>Streptophyta</taxon>
        <taxon>Embryophyta</taxon>
        <taxon>Tracheophyta</taxon>
        <taxon>Spermatophyta</taxon>
        <taxon>Magnoliopsida</taxon>
        <taxon>Liliopsida</taxon>
        <taxon>Poales</taxon>
        <taxon>Poaceae</taxon>
        <taxon>PACMAD clade</taxon>
        <taxon>Panicoideae</taxon>
        <taxon>Panicodae</taxon>
        <taxon>Paniceae</taxon>
        <taxon>Anthephorinae</taxon>
        <taxon>Digitaria</taxon>
    </lineage>
</organism>
<dbReference type="Proteomes" id="UP000636709">
    <property type="component" value="Unassembled WGS sequence"/>
</dbReference>
<name>A0A835E0Z0_9POAL</name>
<accession>A0A835E0Z0</accession>
<protein>
    <submittedName>
        <fullName evidence="3">Uncharacterized protein</fullName>
    </submittedName>
</protein>
<dbReference type="AlphaFoldDB" id="A0A835E0Z0"/>
<feature type="region of interest" description="Disordered" evidence="1">
    <location>
        <begin position="293"/>
        <end position="340"/>
    </location>
</feature>
<feature type="compositionally biased region" description="Acidic residues" evidence="1">
    <location>
        <begin position="184"/>
        <end position="195"/>
    </location>
</feature>
<keyword evidence="4" id="KW-1185">Reference proteome</keyword>
<feature type="chain" id="PRO_5032508078" evidence="2">
    <location>
        <begin position="22"/>
        <end position="469"/>
    </location>
</feature>
<feature type="compositionally biased region" description="Acidic residues" evidence="1">
    <location>
        <begin position="202"/>
        <end position="218"/>
    </location>
</feature>
<evidence type="ECO:0000313" key="3">
    <source>
        <dbReference type="EMBL" id="KAF8655438.1"/>
    </source>
</evidence>